<evidence type="ECO:0000259" key="6">
    <source>
        <dbReference type="PROSITE" id="PS50110"/>
    </source>
</evidence>
<name>A0ABV2B2V1_9GAMM</name>
<dbReference type="SMART" id="SM00421">
    <property type="entry name" value="HTH_LUXR"/>
    <property type="match status" value="1"/>
</dbReference>
<evidence type="ECO:0000313" key="8">
    <source>
        <dbReference type="Proteomes" id="UP001460888"/>
    </source>
</evidence>
<dbReference type="Pfam" id="PF00196">
    <property type="entry name" value="GerE"/>
    <property type="match status" value="1"/>
</dbReference>
<evidence type="ECO:0000256" key="3">
    <source>
        <dbReference type="ARBA" id="ARBA00023163"/>
    </source>
</evidence>
<organism evidence="7 8">
    <name type="scientific">Salinisphaera dokdonensis CL-ES53</name>
    <dbReference type="NCBI Taxonomy" id="1304272"/>
    <lineage>
        <taxon>Bacteria</taxon>
        <taxon>Pseudomonadati</taxon>
        <taxon>Pseudomonadota</taxon>
        <taxon>Gammaproteobacteria</taxon>
        <taxon>Salinisphaerales</taxon>
        <taxon>Salinisphaeraceae</taxon>
        <taxon>Salinisphaera</taxon>
    </lineage>
</organism>
<keyword evidence="2" id="KW-0238">DNA-binding</keyword>
<dbReference type="InterPro" id="IPR016032">
    <property type="entry name" value="Sig_transdc_resp-reg_C-effctor"/>
</dbReference>
<dbReference type="CDD" id="cd06170">
    <property type="entry name" value="LuxR_C_like"/>
    <property type="match status" value="1"/>
</dbReference>
<feature type="domain" description="Response regulatory" evidence="6">
    <location>
        <begin position="4"/>
        <end position="118"/>
    </location>
</feature>
<dbReference type="InterPro" id="IPR011006">
    <property type="entry name" value="CheY-like_superfamily"/>
</dbReference>
<dbReference type="InterPro" id="IPR000792">
    <property type="entry name" value="Tscrpt_reg_LuxR_C"/>
</dbReference>
<gene>
    <name evidence="7" type="ORF">SADO_13263</name>
</gene>
<keyword evidence="8" id="KW-1185">Reference proteome</keyword>
<accession>A0ABV2B2V1</accession>
<dbReference type="InterPro" id="IPR036388">
    <property type="entry name" value="WH-like_DNA-bd_sf"/>
</dbReference>
<reference evidence="7 8" key="1">
    <citation type="submission" date="2013-03" db="EMBL/GenBank/DDBJ databases">
        <title>Salinisphaera dokdonensis CL-ES53 Genome Sequencing.</title>
        <authorList>
            <person name="Li C."/>
            <person name="Lai Q."/>
            <person name="Shao Z."/>
        </authorList>
    </citation>
    <scope>NUCLEOTIDE SEQUENCE [LARGE SCALE GENOMIC DNA]</scope>
    <source>
        <strain evidence="7 8">CL-ES53</strain>
    </source>
</reference>
<dbReference type="PRINTS" id="PR00038">
    <property type="entry name" value="HTHLUXR"/>
</dbReference>
<dbReference type="EMBL" id="APND01000004">
    <property type="protein sequence ID" value="MES1930226.1"/>
    <property type="molecule type" value="Genomic_DNA"/>
</dbReference>
<dbReference type="PANTHER" id="PTHR44688">
    <property type="entry name" value="DNA-BINDING TRANSCRIPTIONAL ACTIVATOR DEVR_DOSR"/>
    <property type="match status" value="1"/>
</dbReference>
<dbReference type="Pfam" id="PF00072">
    <property type="entry name" value="Response_reg"/>
    <property type="match status" value="1"/>
</dbReference>
<dbReference type="PANTHER" id="PTHR44688:SF16">
    <property type="entry name" value="DNA-BINDING TRANSCRIPTIONAL ACTIVATOR DEVR_DOSR"/>
    <property type="match status" value="1"/>
</dbReference>
<evidence type="ECO:0000313" key="7">
    <source>
        <dbReference type="EMBL" id="MES1930226.1"/>
    </source>
</evidence>
<dbReference type="SMART" id="SM00448">
    <property type="entry name" value="REC"/>
    <property type="match status" value="1"/>
</dbReference>
<comment type="caution">
    <text evidence="7">The sequence shown here is derived from an EMBL/GenBank/DDBJ whole genome shotgun (WGS) entry which is preliminary data.</text>
</comment>
<dbReference type="Gene3D" id="1.10.10.10">
    <property type="entry name" value="Winged helix-like DNA-binding domain superfamily/Winged helix DNA-binding domain"/>
    <property type="match status" value="1"/>
</dbReference>
<dbReference type="SUPFAM" id="SSF52172">
    <property type="entry name" value="CheY-like"/>
    <property type="match status" value="1"/>
</dbReference>
<dbReference type="PROSITE" id="PS50110">
    <property type="entry name" value="RESPONSE_REGULATORY"/>
    <property type="match status" value="1"/>
</dbReference>
<proteinExistence type="predicted"/>
<dbReference type="Gene3D" id="3.40.50.2300">
    <property type="match status" value="1"/>
</dbReference>
<dbReference type="Proteomes" id="UP001460888">
    <property type="component" value="Unassembled WGS sequence"/>
</dbReference>
<dbReference type="InterPro" id="IPR001789">
    <property type="entry name" value="Sig_transdc_resp-reg_receiver"/>
</dbReference>
<keyword evidence="3" id="KW-0804">Transcription</keyword>
<evidence type="ECO:0000259" key="5">
    <source>
        <dbReference type="PROSITE" id="PS50043"/>
    </source>
</evidence>
<keyword evidence="1" id="KW-0805">Transcription regulation</keyword>
<dbReference type="PROSITE" id="PS50043">
    <property type="entry name" value="HTH_LUXR_2"/>
    <property type="match status" value="1"/>
</dbReference>
<dbReference type="SUPFAM" id="SSF46894">
    <property type="entry name" value="C-terminal effector domain of the bipartite response regulators"/>
    <property type="match status" value="1"/>
</dbReference>
<feature type="modified residue" description="4-aspartylphosphate" evidence="4">
    <location>
        <position position="53"/>
    </location>
</feature>
<evidence type="ECO:0000256" key="4">
    <source>
        <dbReference type="PROSITE-ProRule" id="PRU00169"/>
    </source>
</evidence>
<evidence type="ECO:0000256" key="1">
    <source>
        <dbReference type="ARBA" id="ARBA00023015"/>
    </source>
</evidence>
<protein>
    <submittedName>
        <fullName evidence="7">Transcriptional regulator fixJ</fullName>
    </submittedName>
</protein>
<keyword evidence="4" id="KW-0597">Phosphoprotein</keyword>
<sequence>MSDYISIIDDDDAVRESLKGLLAVAGYRVRCFSSAERFLENSEAKRDRCAVIDIRLPGMDGLALQKELSSRGLNLRTIFMTGYATVPLAVEAMRLGASGFLPKPVEPERLLAEIEHCVKTTHARDTQNEDTRMYVQQLDQLTPREAEIASGIIQGLSTRQVAVALGISSRTAESHRANIMGKLRIGSVATLTRMACLTASQNSLPAFGEEDREPDDSSCA</sequence>
<dbReference type="RefSeq" id="WP_353112237.1">
    <property type="nucleotide sequence ID" value="NZ_APND01000004.1"/>
</dbReference>
<feature type="domain" description="HTH luxR-type" evidence="5">
    <location>
        <begin position="134"/>
        <end position="199"/>
    </location>
</feature>
<evidence type="ECO:0000256" key="2">
    <source>
        <dbReference type="ARBA" id="ARBA00023125"/>
    </source>
</evidence>